<feature type="transmembrane region" description="Helical" evidence="7">
    <location>
        <begin position="235"/>
        <end position="257"/>
    </location>
</feature>
<protein>
    <submittedName>
        <fullName evidence="8">ABC-type Mn2+/Zn2+ transport system permease subunit</fullName>
    </submittedName>
</protein>
<comment type="subcellular location">
    <subcellularLocation>
        <location evidence="6">Cell membrane</location>
        <topology evidence="6">Multi-pass membrane protein</topology>
    </subcellularLocation>
    <subcellularLocation>
        <location evidence="1">Membrane</location>
        <topology evidence="1">Multi-pass membrane protein</topology>
    </subcellularLocation>
</comment>
<dbReference type="Proteomes" id="UP000316181">
    <property type="component" value="Unassembled WGS sequence"/>
</dbReference>
<comment type="caution">
    <text evidence="8">The sequence shown here is derived from an EMBL/GenBank/DDBJ whole genome shotgun (WGS) entry which is preliminary data.</text>
</comment>
<dbReference type="EMBL" id="VFNV01000001">
    <property type="protein sequence ID" value="TQK76882.1"/>
    <property type="molecule type" value="Genomic_DNA"/>
</dbReference>
<keyword evidence="3 6" id="KW-0812">Transmembrane</keyword>
<evidence type="ECO:0000256" key="2">
    <source>
        <dbReference type="ARBA" id="ARBA00008034"/>
    </source>
</evidence>
<proteinExistence type="inferred from homology"/>
<dbReference type="GO" id="GO:0043190">
    <property type="term" value="C:ATP-binding cassette (ABC) transporter complex"/>
    <property type="evidence" value="ECO:0007669"/>
    <property type="project" value="InterPro"/>
</dbReference>
<keyword evidence="4 7" id="KW-1133">Transmembrane helix</keyword>
<keyword evidence="5 7" id="KW-0472">Membrane</keyword>
<sequence length="268" mass="27103">MNSFYQLAQSEALVLGLLAGIVGPIVLLRKRAFFTVALTHASFPGGIIAALMGMNVVLGAGVFSLVLVAVLAALSRVRRQGDQVATGVVLTGGFALGMLLQSLNPARAGAVSSYLVGSILTVRESDVAASAVVLAAAVIVVGVWGKELVFSSFDRVGYAAVGYSPVFIDVIALVLIAATVAVMMPAAGAILAIALIVGPAAAARALTGRLFLLMPLAATFGVISTLGGLEISKAWNVAAGGSMSLLAAALFVCALLVRAGVTRLRAAR</sequence>
<name>A0A542SQK2_9MICO</name>
<accession>A0A542SQK2</accession>
<feature type="transmembrane region" description="Helical" evidence="7">
    <location>
        <begin position="156"/>
        <end position="176"/>
    </location>
</feature>
<dbReference type="Gene3D" id="1.10.3470.10">
    <property type="entry name" value="ABC transporter involved in vitamin B12 uptake, BtuC"/>
    <property type="match status" value="1"/>
</dbReference>
<dbReference type="GO" id="GO:0055085">
    <property type="term" value="P:transmembrane transport"/>
    <property type="evidence" value="ECO:0007669"/>
    <property type="project" value="InterPro"/>
</dbReference>
<organism evidence="8 9">
    <name type="scientific">Rarobacter incanus</name>
    <dbReference type="NCBI Taxonomy" id="153494"/>
    <lineage>
        <taxon>Bacteria</taxon>
        <taxon>Bacillati</taxon>
        <taxon>Actinomycetota</taxon>
        <taxon>Actinomycetes</taxon>
        <taxon>Micrococcales</taxon>
        <taxon>Rarobacteraceae</taxon>
        <taxon>Rarobacter</taxon>
    </lineage>
</organism>
<feature type="transmembrane region" description="Helical" evidence="7">
    <location>
        <begin position="84"/>
        <end position="103"/>
    </location>
</feature>
<evidence type="ECO:0000256" key="7">
    <source>
        <dbReference type="SAM" id="Phobius"/>
    </source>
</evidence>
<evidence type="ECO:0000256" key="3">
    <source>
        <dbReference type="ARBA" id="ARBA00022692"/>
    </source>
</evidence>
<dbReference type="SUPFAM" id="SSF81345">
    <property type="entry name" value="ABC transporter involved in vitamin B12 uptake, BtuC"/>
    <property type="match status" value="1"/>
</dbReference>
<dbReference type="Pfam" id="PF00950">
    <property type="entry name" value="ABC-3"/>
    <property type="match status" value="1"/>
</dbReference>
<reference evidence="8 9" key="1">
    <citation type="submission" date="2019-06" db="EMBL/GenBank/DDBJ databases">
        <title>Sequencing the genomes of 1000 actinobacteria strains.</title>
        <authorList>
            <person name="Klenk H.-P."/>
        </authorList>
    </citation>
    <scope>NUCLEOTIDE SEQUENCE [LARGE SCALE GENOMIC DNA]</scope>
    <source>
        <strain evidence="8 9">DSM 10596</strain>
    </source>
</reference>
<gene>
    <name evidence="8" type="ORF">FB389_1582</name>
</gene>
<feature type="transmembrane region" description="Helical" evidence="7">
    <location>
        <begin position="12"/>
        <end position="28"/>
    </location>
</feature>
<dbReference type="InterPro" id="IPR001626">
    <property type="entry name" value="ABC_TroCD"/>
</dbReference>
<feature type="transmembrane region" description="Helical" evidence="7">
    <location>
        <begin position="127"/>
        <end position="144"/>
    </location>
</feature>
<feature type="transmembrane region" description="Helical" evidence="7">
    <location>
        <begin position="210"/>
        <end position="229"/>
    </location>
</feature>
<keyword evidence="6" id="KW-0813">Transport</keyword>
<feature type="transmembrane region" description="Helical" evidence="7">
    <location>
        <begin position="182"/>
        <end position="203"/>
    </location>
</feature>
<evidence type="ECO:0000313" key="9">
    <source>
        <dbReference type="Proteomes" id="UP000316181"/>
    </source>
</evidence>
<evidence type="ECO:0000256" key="1">
    <source>
        <dbReference type="ARBA" id="ARBA00004141"/>
    </source>
</evidence>
<dbReference type="AlphaFoldDB" id="A0A542SQK2"/>
<comment type="similarity">
    <text evidence="2 6">Belongs to the ABC-3 integral membrane protein family.</text>
</comment>
<evidence type="ECO:0000256" key="6">
    <source>
        <dbReference type="RuleBase" id="RU003943"/>
    </source>
</evidence>
<dbReference type="RefSeq" id="WP_170207929.1">
    <property type="nucleotide sequence ID" value="NZ_BAAATB010000004.1"/>
</dbReference>
<feature type="transmembrane region" description="Helical" evidence="7">
    <location>
        <begin position="48"/>
        <end position="72"/>
    </location>
</feature>
<evidence type="ECO:0000256" key="4">
    <source>
        <dbReference type="ARBA" id="ARBA00022989"/>
    </source>
</evidence>
<evidence type="ECO:0000256" key="5">
    <source>
        <dbReference type="ARBA" id="ARBA00023136"/>
    </source>
</evidence>
<dbReference type="PANTHER" id="PTHR30477">
    <property type="entry name" value="ABC-TRANSPORTER METAL-BINDING PROTEIN"/>
    <property type="match status" value="1"/>
</dbReference>
<keyword evidence="9" id="KW-1185">Reference proteome</keyword>
<dbReference type="PANTHER" id="PTHR30477:SF21">
    <property type="entry name" value="ABC-3 PROTEIN"/>
    <property type="match status" value="1"/>
</dbReference>
<dbReference type="InterPro" id="IPR037294">
    <property type="entry name" value="ABC_BtuC-like"/>
</dbReference>
<evidence type="ECO:0000313" key="8">
    <source>
        <dbReference type="EMBL" id="TQK76882.1"/>
    </source>
</evidence>